<keyword evidence="1" id="KW-0472">Membrane</keyword>
<dbReference type="AlphaFoldDB" id="A0AAX4NHD1"/>
<dbReference type="GeneID" id="95967704"/>
<organism evidence="2 3">
    <name type="scientific">Oxyplasma meridianum</name>
    <dbReference type="NCBI Taxonomy" id="3073602"/>
    <lineage>
        <taxon>Archaea</taxon>
        <taxon>Methanobacteriati</taxon>
        <taxon>Thermoplasmatota</taxon>
        <taxon>Thermoplasmata</taxon>
        <taxon>Thermoplasmatales</taxon>
        <taxon>Thermoplasmataceae</taxon>
        <taxon>Oxyplasma</taxon>
    </lineage>
</organism>
<dbReference type="Proteomes" id="UP001451606">
    <property type="component" value="Chromosome"/>
</dbReference>
<gene>
    <name evidence="2" type="ORF">OXIME_000968</name>
</gene>
<keyword evidence="1" id="KW-1133">Transmembrane helix</keyword>
<sequence>MAYAENQYAENAKFFSFLTLGSLYTDIIIYITAYNNRKRRIDED</sequence>
<reference evidence="2 3" key="1">
    <citation type="submission" date="2023-09" db="EMBL/GenBank/DDBJ databases">
        <authorList>
            <person name="Golyshina O.V."/>
            <person name="Lunev E.A."/>
            <person name="Bargiela R."/>
            <person name="Gaines M.C."/>
            <person name="Daum B."/>
            <person name="Bale N.J."/>
            <person name="Koenen M."/>
            <person name="Sinninghe Damst J.S."/>
            <person name="Yakimov M."/>
            <person name="Golyshin P.N."/>
        </authorList>
    </citation>
    <scope>NUCLEOTIDE SEQUENCE [LARGE SCALE GENOMIC DNA]</scope>
    <source>
        <strain evidence="2 3">M1</strain>
    </source>
</reference>
<keyword evidence="1" id="KW-0812">Transmembrane</keyword>
<dbReference type="RefSeq" id="WP_393970736.1">
    <property type="nucleotide sequence ID" value="NZ_CP133772.1"/>
</dbReference>
<evidence type="ECO:0000313" key="3">
    <source>
        <dbReference type="Proteomes" id="UP001451606"/>
    </source>
</evidence>
<protein>
    <submittedName>
        <fullName evidence="2">Uncharacterized protein</fullName>
    </submittedName>
</protein>
<proteinExistence type="predicted"/>
<keyword evidence="3" id="KW-1185">Reference proteome</keyword>
<dbReference type="EMBL" id="CP133772">
    <property type="protein sequence ID" value="WYY00398.1"/>
    <property type="molecule type" value="Genomic_DNA"/>
</dbReference>
<evidence type="ECO:0000256" key="1">
    <source>
        <dbReference type="SAM" id="Phobius"/>
    </source>
</evidence>
<dbReference type="KEGG" id="omr:OXIME_000968"/>
<feature type="transmembrane region" description="Helical" evidence="1">
    <location>
        <begin position="14"/>
        <end position="33"/>
    </location>
</feature>
<name>A0AAX4NHD1_9ARCH</name>
<accession>A0AAX4NHD1</accession>
<evidence type="ECO:0000313" key="2">
    <source>
        <dbReference type="EMBL" id="WYY00398.1"/>
    </source>
</evidence>